<dbReference type="InterPro" id="IPR000582">
    <property type="entry name" value="Acyl-CoA-binding_protein"/>
</dbReference>
<evidence type="ECO:0000256" key="2">
    <source>
        <dbReference type="ARBA" id="ARBA00023043"/>
    </source>
</evidence>
<evidence type="ECO:0000313" key="6">
    <source>
        <dbReference type="EMBL" id="KAJ8609178.1"/>
    </source>
</evidence>
<evidence type="ECO:0000256" key="4">
    <source>
        <dbReference type="SAM" id="MobiDB-lite"/>
    </source>
</evidence>
<dbReference type="Pfam" id="PF00887">
    <property type="entry name" value="ACBP"/>
    <property type="match status" value="1"/>
</dbReference>
<dbReference type="SMART" id="SM00248">
    <property type="entry name" value="ANK"/>
    <property type="match status" value="5"/>
</dbReference>
<organism evidence="6 7">
    <name type="scientific">Chrysophaeum taylorii</name>
    <dbReference type="NCBI Taxonomy" id="2483200"/>
    <lineage>
        <taxon>Eukaryota</taxon>
        <taxon>Sar</taxon>
        <taxon>Stramenopiles</taxon>
        <taxon>Ochrophyta</taxon>
        <taxon>Pelagophyceae</taxon>
        <taxon>Pelagomonadales</taxon>
        <taxon>Pelagomonadaceae</taxon>
        <taxon>Chrysophaeum</taxon>
    </lineage>
</organism>
<evidence type="ECO:0000256" key="3">
    <source>
        <dbReference type="PROSITE-ProRule" id="PRU00023"/>
    </source>
</evidence>
<keyword evidence="2 3" id="KW-0040">ANK repeat</keyword>
<dbReference type="Proteomes" id="UP001230188">
    <property type="component" value="Unassembled WGS sequence"/>
</dbReference>
<dbReference type="InterPro" id="IPR036770">
    <property type="entry name" value="Ankyrin_rpt-contain_sf"/>
</dbReference>
<dbReference type="AlphaFoldDB" id="A0AAD7UK92"/>
<comment type="caution">
    <text evidence="6">The sequence shown here is derived from an EMBL/GenBank/DDBJ whole genome shotgun (WGS) entry which is preliminary data.</text>
</comment>
<dbReference type="InterPro" id="IPR014352">
    <property type="entry name" value="FERM/acyl-CoA-bd_prot_sf"/>
</dbReference>
<feature type="compositionally biased region" description="Basic and acidic residues" evidence="4">
    <location>
        <begin position="812"/>
        <end position="825"/>
    </location>
</feature>
<dbReference type="PROSITE" id="PS50088">
    <property type="entry name" value="ANK_REPEAT"/>
    <property type="match status" value="2"/>
</dbReference>
<dbReference type="SUPFAM" id="SSF48403">
    <property type="entry name" value="Ankyrin repeat"/>
    <property type="match status" value="1"/>
</dbReference>
<dbReference type="InterPro" id="IPR002110">
    <property type="entry name" value="Ankyrin_rpt"/>
</dbReference>
<protein>
    <recommendedName>
        <fullName evidence="5">ACB domain-containing protein</fullName>
    </recommendedName>
</protein>
<feature type="region of interest" description="Disordered" evidence="4">
    <location>
        <begin position="809"/>
        <end position="831"/>
    </location>
</feature>
<dbReference type="Pfam" id="PF12796">
    <property type="entry name" value="Ank_2"/>
    <property type="match status" value="1"/>
</dbReference>
<name>A0AAD7UK92_9STRA</name>
<evidence type="ECO:0000313" key="7">
    <source>
        <dbReference type="Proteomes" id="UP001230188"/>
    </source>
</evidence>
<keyword evidence="1" id="KW-0677">Repeat</keyword>
<feature type="repeat" description="ANK" evidence="3">
    <location>
        <begin position="673"/>
        <end position="705"/>
    </location>
</feature>
<evidence type="ECO:0000259" key="5">
    <source>
        <dbReference type="Pfam" id="PF00887"/>
    </source>
</evidence>
<accession>A0AAD7UK92</accession>
<dbReference type="EMBL" id="JAQMWT010000148">
    <property type="protein sequence ID" value="KAJ8609178.1"/>
    <property type="molecule type" value="Genomic_DNA"/>
</dbReference>
<dbReference type="PROSITE" id="PS50297">
    <property type="entry name" value="ANK_REP_REGION"/>
    <property type="match status" value="2"/>
</dbReference>
<feature type="domain" description="ACB" evidence="5">
    <location>
        <begin position="112"/>
        <end position="157"/>
    </location>
</feature>
<feature type="repeat" description="ANK" evidence="3">
    <location>
        <begin position="706"/>
        <end position="738"/>
    </location>
</feature>
<reference evidence="6" key="1">
    <citation type="submission" date="2023-01" db="EMBL/GenBank/DDBJ databases">
        <title>Metagenome sequencing of chrysophaentin producing Chrysophaeum taylorii.</title>
        <authorList>
            <person name="Davison J."/>
            <person name="Bewley C."/>
        </authorList>
    </citation>
    <scope>NUCLEOTIDE SEQUENCE</scope>
    <source>
        <strain evidence="6">NIES-1699</strain>
    </source>
</reference>
<sequence>MALTARSDDNSFVAIGLEHSRVYLGPEARDEMIAEARAAAWDDDDDDELQRPSVVAAAAAAGKKLMYGVPASVGAALNDDETLEELFAVCSENWRKYPNRSLRAAATTAEARALRLQATRGDCDEPPPPPPRGAVWNAWFQLGGLGTREAKRRYVRLMKRIDEDLVTPKRPEPLGFPKTTGGRKICPRCNSAWGCVEAPVVVGDAVLATLLRDDISGLLLRNDEKLRDLLEGAVREPRCTRGVHEAVGAATAREFERWFSKVGGFSAYREDPRPRVQQTLHDAILREHRALSLLATKFSSRDEGTRLAALDAQAVVCEGLRAFWRRWTGEEKIWENVVFQQPAARPLEDYEAVAALRRAGGGNEATGPITNEQKMIPLHNNLTRVDFGVSQRATILALGIGRSHARELARREARTSLATRGRLRASRSLLLSNAVRRKIREDLVAAVDARDLATATALVKRGAPAQLETRGGVTALMAAVLTTDRDAASALSEARADVDYVSRRTGLSALALASKRDDAVMVHHLLDLGASVVPPAAMAATLAGRLVALGVLLERAGAVNQPCEGRTLFQAAAARRDARTCIELLRRGARLDDDAPSFFFSRGPYAKFFGRIEAAEKRAVLVHAKLDRAISRLATASSNDRATGGLGRAEVDAAGAEVLNLVEEGCPDHETLEGATPLIAAATASRAAVVRELVSRGCDPNYRNKNLRTALMAAAMGGNVEASETLVSLGADASIRDLDGRAAAAFAREASGNIVPTLDDEDGSWRWRLPGSRDGAFPKLIAPPPAVATLGDAAGTRRTRRRTRRRRLLVPPKKENEPAASRDESAAAAIEPSLFRDQPGSYVKSLKTSYCDRFGARALDRLLHPEDGPRLA</sequence>
<gene>
    <name evidence="6" type="ORF">CTAYLR_008428</name>
</gene>
<keyword evidence="7" id="KW-1185">Reference proteome</keyword>
<dbReference type="SUPFAM" id="SSF47027">
    <property type="entry name" value="Acyl-CoA binding protein"/>
    <property type="match status" value="1"/>
</dbReference>
<evidence type="ECO:0000256" key="1">
    <source>
        <dbReference type="ARBA" id="ARBA00022737"/>
    </source>
</evidence>
<dbReference type="PANTHER" id="PTHR24173">
    <property type="entry name" value="ANKYRIN REPEAT CONTAINING"/>
    <property type="match status" value="1"/>
</dbReference>
<dbReference type="Gene3D" id="1.25.40.20">
    <property type="entry name" value="Ankyrin repeat-containing domain"/>
    <property type="match status" value="2"/>
</dbReference>
<proteinExistence type="predicted"/>
<dbReference type="GO" id="GO:0000062">
    <property type="term" value="F:fatty-acyl-CoA binding"/>
    <property type="evidence" value="ECO:0007669"/>
    <property type="project" value="InterPro"/>
</dbReference>
<dbReference type="InterPro" id="IPR035984">
    <property type="entry name" value="Acyl-CoA-binding_sf"/>
</dbReference>
<dbReference type="Gene3D" id="1.20.80.10">
    <property type="match status" value="1"/>
</dbReference>
<dbReference type="PANTHER" id="PTHR24173:SF74">
    <property type="entry name" value="ANKYRIN REPEAT DOMAIN-CONTAINING PROTEIN 16"/>
    <property type="match status" value="1"/>
</dbReference>